<keyword evidence="8" id="KW-0547">Nucleotide-binding</keyword>
<dbReference type="Gene3D" id="3.40.50.460">
    <property type="entry name" value="Phosphofructokinase domain"/>
    <property type="match status" value="1"/>
</dbReference>
<gene>
    <name evidence="16" type="ORF">FRUB_05411</name>
</gene>
<dbReference type="EMBL" id="NIDE01000008">
    <property type="protein sequence ID" value="OWK40492.1"/>
    <property type="molecule type" value="Genomic_DNA"/>
</dbReference>
<dbReference type="Gene3D" id="3.40.50.450">
    <property type="match status" value="1"/>
</dbReference>
<evidence type="ECO:0000256" key="2">
    <source>
        <dbReference type="ARBA" id="ARBA00004496"/>
    </source>
</evidence>
<feature type="domain" description="Phosphofructokinase" evidence="15">
    <location>
        <begin position="187"/>
        <end position="366"/>
    </location>
</feature>
<dbReference type="GO" id="GO:0046872">
    <property type="term" value="F:metal ion binding"/>
    <property type="evidence" value="ECO:0007669"/>
    <property type="project" value="UniProtKB-KW"/>
</dbReference>
<comment type="cofactor">
    <cofactor evidence="1">
        <name>Mg(2+)</name>
        <dbReference type="ChEBI" id="CHEBI:18420"/>
    </cofactor>
</comment>
<dbReference type="GO" id="GO:0005945">
    <property type="term" value="C:6-phosphofructokinase complex"/>
    <property type="evidence" value="ECO:0007669"/>
    <property type="project" value="TreeGrafter"/>
</dbReference>
<accession>A0A225DG82</accession>
<dbReference type="GO" id="GO:0003872">
    <property type="term" value="F:6-phosphofructokinase activity"/>
    <property type="evidence" value="ECO:0007669"/>
    <property type="project" value="UniProtKB-EC"/>
</dbReference>
<dbReference type="GO" id="GO:0016208">
    <property type="term" value="F:AMP binding"/>
    <property type="evidence" value="ECO:0007669"/>
    <property type="project" value="TreeGrafter"/>
</dbReference>
<evidence type="ECO:0000313" key="16">
    <source>
        <dbReference type="EMBL" id="OWK40492.1"/>
    </source>
</evidence>
<evidence type="ECO:0000259" key="15">
    <source>
        <dbReference type="Pfam" id="PF00365"/>
    </source>
</evidence>
<evidence type="ECO:0000256" key="14">
    <source>
        <dbReference type="ARBA" id="ARBA00048070"/>
    </source>
</evidence>
<dbReference type="PANTHER" id="PTHR13697">
    <property type="entry name" value="PHOSPHOFRUCTOKINASE"/>
    <property type="match status" value="1"/>
</dbReference>
<dbReference type="Proteomes" id="UP000214646">
    <property type="component" value="Unassembled WGS sequence"/>
</dbReference>
<evidence type="ECO:0000256" key="11">
    <source>
        <dbReference type="ARBA" id="ARBA00022842"/>
    </source>
</evidence>
<evidence type="ECO:0000256" key="8">
    <source>
        <dbReference type="ARBA" id="ARBA00022741"/>
    </source>
</evidence>
<evidence type="ECO:0000256" key="13">
    <source>
        <dbReference type="ARBA" id="ARBA00038478"/>
    </source>
</evidence>
<evidence type="ECO:0000256" key="5">
    <source>
        <dbReference type="ARBA" id="ARBA00022490"/>
    </source>
</evidence>
<evidence type="ECO:0000256" key="3">
    <source>
        <dbReference type="ARBA" id="ARBA00004679"/>
    </source>
</evidence>
<evidence type="ECO:0000256" key="1">
    <source>
        <dbReference type="ARBA" id="ARBA00001946"/>
    </source>
</evidence>
<evidence type="ECO:0000256" key="10">
    <source>
        <dbReference type="ARBA" id="ARBA00022840"/>
    </source>
</evidence>
<dbReference type="PRINTS" id="PR00476">
    <property type="entry name" value="PHFRCTKINASE"/>
</dbReference>
<evidence type="ECO:0000256" key="4">
    <source>
        <dbReference type="ARBA" id="ARBA00012055"/>
    </source>
</evidence>
<evidence type="ECO:0000256" key="6">
    <source>
        <dbReference type="ARBA" id="ARBA00022679"/>
    </source>
</evidence>
<dbReference type="AlphaFoldDB" id="A0A225DG82"/>
<dbReference type="InterPro" id="IPR035966">
    <property type="entry name" value="PKF_sf"/>
</dbReference>
<keyword evidence="9 16" id="KW-0418">Kinase</keyword>
<dbReference type="GO" id="GO:0005524">
    <property type="term" value="F:ATP binding"/>
    <property type="evidence" value="ECO:0007669"/>
    <property type="project" value="UniProtKB-KW"/>
</dbReference>
<dbReference type="GO" id="GO:0070095">
    <property type="term" value="F:fructose-6-phosphate binding"/>
    <property type="evidence" value="ECO:0007669"/>
    <property type="project" value="TreeGrafter"/>
</dbReference>
<dbReference type="EC" id="2.7.1.11" evidence="4"/>
<keyword evidence="17" id="KW-1185">Reference proteome</keyword>
<keyword evidence="5" id="KW-0963">Cytoplasm</keyword>
<name>A0A225DG82_9BACT</name>
<dbReference type="RefSeq" id="WP_088256398.1">
    <property type="nucleotide sequence ID" value="NZ_NIDE01000008.1"/>
</dbReference>
<keyword evidence="6" id="KW-0808">Transferase</keyword>
<dbReference type="GO" id="GO:0030388">
    <property type="term" value="P:fructose 1,6-bisphosphate metabolic process"/>
    <property type="evidence" value="ECO:0007669"/>
    <property type="project" value="TreeGrafter"/>
</dbReference>
<dbReference type="GO" id="GO:0042802">
    <property type="term" value="F:identical protein binding"/>
    <property type="evidence" value="ECO:0007669"/>
    <property type="project" value="TreeGrafter"/>
</dbReference>
<dbReference type="Pfam" id="PF00365">
    <property type="entry name" value="PFK"/>
    <property type="match status" value="2"/>
</dbReference>
<keyword evidence="7" id="KW-0479">Metal-binding</keyword>
<dbReference type="InterPro" id="IPR000023">
    <property type="entry name" value="Phosphofructokinase_dom"/>
</dbReference>
<sequence>MRRIGILTAGGDTPALNATLYGAVTRANKHRVEMIGFIKGFSSLANPRVPHVHLNPLFSTIPELDPARGGTILGASRDYVDGEDTEAINGIADRLKRLQIDGLICVGGDGTLNGMQALSNSLPTVLAPKTIDNDLGLNTPVEPDEWVRHGPVGGADSRTVPAGATEIGGHWYTRSPSRARFDLDQMVNYVTPGYATAVFVAASGVQRIRTTAESHRRIAIVECMGRHSGYIAMGAMYGRPDLLLVPEYRLDIDTLVHRVREVYDLQKHAVIVCGEGATDEHGNELGAEYGSTDPAGNKILSGASEALRAILIQRLGDSYFVDRRRNESARAAIFTRKIGHTQRGGRPILFDRFYAAQLGGHAVDLLLEGQINAVAALQWNRDRGFHLGQVMANDLRDRWGLIHARQIHPSFFDPVGLRPSQVGIDYLTPIFTNALGADDMEALLGNLFDPASLRIAYHSINTDIHKRIRYLQD</sequence>
<dbReference type="GO" id="GO:0006002">
    <property type="term" value="P:fructose 6-phosphate metabolic process"/>
    <property type="evidence" value="ECO:0007669"/>
    <property type="project" value="InterPro"/>
</dbReference>
<comment type="pathway">
    <text evidence="3">Carbohydrate degradation; glycolysis; D-glyceraldehyde 3-phosphate and glycerone phosphate from D-glucose: step 3/4.</text>
</comment>
<dbReference type="GO" id="GO:0061621">
    <property type="term" value="P:canonical glycolysis"/>
    <property type="evidence" value="ECO:0007669"/>
    <property type="project" value="TreeGrafter"/>
</dbReference>
<reference evidence="17" key="1">
    <citation type="submission" date="2017-06" db="EMBL/GenBank/DDBJ databases">
        <title>Genome analysis of Fimbriiglobus ruber SP5, the first member of the order Planctomycetales with confirmed chitinolytic capability.</title>
        <authorList>
            <person name="Ravin N.V."/>
            <person name="Rakitin A.L."/>
            <person name="Ivanova A.A."/>
            <person name="Beletsky A.V."/>
            <person name="Kulichevskaya I.S."/>
            <person name="Mardanov A.V."/>
            <person name="Dedysh S.N."/>
        </authorList>
    </citation>
    <scope>NUCLEOTIDE SEQUENCE [LARGE SCALE GENOMIC DNA]</scope>
    <source>
        <strain evidence="17">SP5</strain>
    </source>
</reference>
<dbReference type="SUPFAM" id="SSF53784">
    <property type="entry name" value="Phosphofructokinase"/>
    <property type="match status" value="2"/>
</dbReference>
<comment type="caution">
    <text evidence="16">The sequence shown here is derived from an EMBL/GenBank/DDBJ whole genome shotgun (WGS) entry which is preliminary data.</text>
</comment>
<evidence type="ECO:0000256" key="7">
    <source>
        <dbReference type="ARBA" id="ARBA00022723"/>
    </source>
</evidence>
<dbReference type="UniPathway" id="UPA00109">
    <property type="reaction ID" value="UER00182"/>
</dbReference>
<keyword evidence="10" id="KW-0067">ATP-binding</keyword>
<feature type="domain" description="Phosphofructokinase" evidence="15">
    <location>
        <begin position="3"/>
        <end position="136"/>
    </location>
</feature>
<dbReference type="GO" id="GO:0048029">
    <property type="term" value="F:monosaccharide binding"/>
    <property type="evidence" value="ECO:0007669"/>
    <property type="project" value="TreeGrafter"/>
</dbReference>
<keyword evidence="12" id="KW-0324">Glycolysis</keyword>
<protein>
    <recommendedName>
        <fullName evidence="4">6-phosphofructokinase</fullName>
        <ecNumber evidence="4">2.7.1.11</ecNumber>
    </recommendedName>
</protein>
<keyword evidence="11" id="KW-0460">Magnesium</keyword>
<comment type="similarity">
    <text evidence="13">Belongs to the phosphofructokinase type A (PFKA) family.</text>
</comment>
<dbReference type="InterPro" id="IPR022953">
    <property type="entry name" value="ATP_PFK"/>
</dbReference>
<dbReference type="OrthoDB" id="9802503at2"/>
<dbReference type="PANTHER" id="PTHR13697:SF4">
    <property type="entry name" value="ATP-DEPENDENT 6-PHOSPHOFRUCTOKINASE"/>
    <property type="match status" value="1"/>
</dbReference>
<proteinExistence type="inferred from homology"/>
<evidence type="ECO:0000313" key="17">
    <source>
        <dbReference type="Proteomes" id="UP000214646"/>
    </source>
</evidence>
<comment type="catalytic activity">
    <reaction evidence="14">
        <text>beta-D-fructose 6-phosphate + ATP = beta-D-fructose 1,6-bisphosphate + ADP + H(+)</text>
        <dbReference type="Rhea" id="RHEA:16109"/>
        <dbReference type="ChEBI" id="CHEBI:15378"/>
        <dbReference type="ChEBI" id="CHEBI:30616"/>
        <dbReference type="ChEBI" id="CHEBI:32966"/>
        <dbReference type="ChEBI" id="CHEBI:57634"/>
        <dbReference type="ChEBI" id="CHEBI:456216"/>
        <dbReference type="EC" id="2.7.1.11"/>
    </reaction>
</comment>
<evidence type="ECO:0000256" key="9">
    <source>
        <dbReference type="ARBA" id="ARBA00022777"/>
    </source>
</evidence>
<evidence type="ECO:0000256" key="12">
    <source>
        <dbReference type="ARBA" id="ARBA00023152"/>
    </source>
</evidence>
<organism evidence="16 17">
    <name type="scientific">Fimbriiglobus ruber</name>
    <dbReference type="NCBI Taxonomy" id="1908690"/>
    <lineage>
        <taxon>Bacteria</taxon>
        <taxon>Pseudomonadati</taxon>
        <taxon>Planctomycetota</taxon>
        <taxon>Planctomycetia</taxon>
        <taxon>Gemmatales</taxon>
        <taxon>Gemmataceae</taxon>
        <taxon>Fimbriiglobus</taxon>
    </lineage>
</organism>
<comment type="subcellular location">
    <subcellularLocation>
        <location evidence="2">Cytoplasm</location>
    </subcellularLocation>
</comment>